<feature type="region of interest" description="Disordered" evidence="1">
    <location>
        <begin position="234"/>
        <end position="274"/>
    </location>
</feature>
<organism evidence="2 3">
    <name type="scientific">Polarella glacialis</name>
    <name type="common">Dinoflagellate</name>
    <dbReference type="NCBI Taxonomy" id="89957"/>
    <lineage>
        <taxon>Eukaryota</taxon>
        <taxon>Sar</taxon>
        <taxon>Alveolata</taxon>
        <taxon>Dinophyceae</taxon>
        <taxon>Suessiales</taxon>
        <taxon>Suessiaceae</taxon>
        <taxon>Polarella</taxon>
    </lineage>
</organism>
<comment type="caution">
    <text evidence="2">The sequence shown here is derived from an EMBL/GenBank/DDBJ whole genome shotgun (WGS) entry which is preliminary data.</text>
</comment>
<feature type="compositionally biased region" description="Polar residues" evidence="1">
    <location>
        <begin position="234"/>
        <end position="247"/>
    </location>
</feature>
<sequence length="453" mass="48414">MQAPVGCHTRADAMKRLQNGFIAVVPKHPVLLLMLQKLRWNFYRKQDQHYLAAMGPALFYEAYAALFGDPLAAVLRGPQLHAALNILEVLPFAGRAHRPDVVLLLDVVGYIWSREESPRLGLRGPTEMLPSSLARLLHKFPGWEEAIAELRLTHLAPGQVPAQLPLTTGAFSGDACSAGKRVARVCSRQCVCTAIACQVAMMGLAGLQLSAPEFTPQLGPCPPPRMLLTPGGASLSTQGCPSVTPVSKSRRHRGGRGGNGSGEPGMLPPPPAFPPAPVHPAPMEFSFRDEPAAPSSGTGIVQLRLADQLPEPLPLPPGVVSAVSAAAAAAAAADYAAAASAMQWSMPWETDCEALLAASGMSPEMAALLTLQPDPETPLRPHRLNYYSEDATPPPIDYQFDARYGHHHTLGMVCEEPWQKGTRLTYEDAICASADPSSSVRWPSPPRMSVSVP</sequence>
<evidence type="ECO:0000313" key="3">
    <source>
        <dbReference type="Proteomes" id="UP000626109"/>
    </source>
</evidence>
<feature type="non-terminal residue" evidence="2">
    <location>
        <position position="453"/>
    </location>
</feature>
<gene>
    <name evidence="2" type="ORF">PGLA2088_LOCUS33750</name>
</gene>
<dbReference type="EMBL" id="CAJNNW010030997">
    <property type="protein sequence ID" value="CAE8705551.1"/>
    <property type="molecule type" value="Genomic_DNA"/>
</dbReference>
<protein>
    <submittedName>
        <fullName evidence="2">Uncharacterized protein</fullName>
    </submittedName>
</protein>
<evidence type="ECO:0000313" key="2">
    <source>
        <dbReference type="EMBL" id="CAE8705551.1"/>
    </source>
</evidence>
<name>A0A813KQK5_POLGL</name>
<evidence type="ECO:0000256" key="1">
    <source>
        <dbReference type="SAM" id="MobiDB-lite"/>
    </source>
</evidence>
<dbReference type="AlphaFoldDB" id="A0A813KQK5"/>
<proteinExistence type="predicted"/>
<dbReference type="Proteomes" id="UP000626109">
    <property type="component" value="Unassembled WGS sequence"/>
</dbReference>
<reference evidence="2" key="1">
    <citation type="submission" date="2021-02" db="EMBL/GenBank/DDBJ databases">
        <authorList>
            <person name="Dougan E. K."/>
            <person name="Rhodes N."/>
            <person name="Thang M."/>
            <person name="Chan C."/>
        </authorList>
    </citation>
    <scope>NUCLEOTIDE SEQUENCE</scope>
</reference>
<accession>A0A813KQK5</accession>
<dbReference type="Gene3D" id="3.90.550.20">
    <property type="match status" value="1"/>
</dbReference>